<evidence type="ECO:0000313" key="3">
    <source>
        <dbReference type="Proteomes" id="UP001279410"/>
    </source>
</evidence>
<accession>A0AAD3R2D7</accession>
<evidence type="ECO:0000256" key="1">
    <source>
        <dbReference type="SAM" id="MobiDB-lite"/>
    </source>
</evidence>
<organism evidence="2 3">
    <name type="scientific">Lates japonicus</name>
    <name type="common">Japanese lates</name>
    <dbReference type="NCBI Taxonomy" id="270547"/>
    <lineage>
        <taxon>Eukaryota</taxon>
        <taxon>Metazoa</taxon>
        <taxon>Chordata</taxon>
        <taxon>Craniata</taxon>
        <taxon>Vertebrata</taxon>
        <taxon>Euteleostomi</taxon>
        <taxon>Actinopterygii</taxon>
        <taxon>Neopterygii</taxon>
        <taxon>Teleostei</taxon>
        <taxon>Neoteleostei</taxon>
        <taxon>Acanthomorphata</taxon>
        <taxon>Carangaria</taxon>
        <taxon>Carangaria incertae sedis</taxon>
        <taxon>Centropomidae</taxon>
        <taxon>Lates</taxon>
    </lineage>
</organism>
<feature type="compositionally biased region" description="Low complexity" evidence="1">
    <location>
        <begin position="162"/>
        <end position="187"/>
    </location>
</feature>
<evidence type="ECO:0000313" key="2">
    <source>
        <dbReference type="EMBL" id="GLD52561.1"/>
    </source>
</evidence>
<dbReference type="Proteomes" id="UP001279410">
    <property type="component" value="Unassembled WGS sequence"/>
</dbReference>
<gene>
    <name evidence="2" type="ORF">AKAME5_002824100</name>
</gene>
<protein>
    <submittedName>
        <fullName evidence="2">1-phosphatidylinositol 4,5-bisphosphate phosphodiesterase beta-3 isoform X1</fullName>
    </submittedName>
</protein>
<feature type="compositionally biased region" description="Low complexity" evidence="1">
    <location>
        <begin position="204"/>
        <end position="217"/>
    </location>
</feature>
<dbReference type="EMBL" id="BRZM01003820">
    <property type="protein sequence ID" value="GLD52561.1"/>
    <property type="molecule type" value="Genomic_DNA"/>
</dbReference>
<sequence>MPQLFWNAAARYVNFRLGGPPTLAFSENSSALKKWCLLDTVTSLCRQLDLTELNQPPPASPGWFTLGGLTIPNEIPRHVPNQPKDGETQERVMSFQEAASPLPHLPLPIGWGFSLTLSPNLHQMQAQLERELEEESQRLPQEICQHLELELHNKGLRKDALFSPFSNHSSSSPSSGSGPPSNCSTPSYPSTPNRSTWNRSMDNSTASLADSTSSSTTPVLSEAEMSFS</sequence>
<reference evidence="2" key="1">
    <citation type="submission" date="2022-08" db="EMBL/GenBank/DDBJ databases">
        <title>Genome sequencing of akame (Lates japonicus).</title>
        <authorList>
            <person name="Hashiguchi Y."/>
            <person name="Takahashi H."/>
        </authorList>
    </citation>
    <scope>NUCLEOTIDE SEQUENCE</scope>
    <source>
        <strain evidence="2">Kochi</strain>
    </source>
</reference>
<proteinExistence type="predicted"/>
<feature type="region of interest" description="Disordered" evidence="1">
    <location>
        <begin position="162"/>
        <end position="228"/>
    </location>
</feature>
<keyword evidence="3" id="KW-1185">Reference proteome</keyword>
<name>A0AAD3R2D7_LATJO</name>
<feature type="compositionally biased region" description="Polar residues" evidence="1">
    <location>
        <begin position="188"/>
        <end position="203"/>
    </location>
</feature>
<comment type="caution">
    <text evidence="2">The sequence shown here is derived from an EMBL/GenBank/DDBJ whole genome shotgun (WGS) entry which is preliminary data.</text>
</comment>
<dbReference type="AlphaFoldDB" id="A0AAD3R2D7"/>